<feature type="compositionally biased region" description="Basic residues" evidence="1">
    <location>
        <begin position="168"/>
        <end position="183"/>
    </location>
</feature>
<comment type="caution">
    <text evidence="2">The sequence shown here is derived from an EMBL/GenBank/DDBJ whole genome shotgun (WGS) entry which is preliminary data.</text>
</comment>
<proteinExistence type="predicted"/>
<feature type="compositionally biased region" description="Low complexity" evidence="1">
    <location>
        <begin position="546"/>
        <end position="582"/>
    </location>
</feature>
<evidence type="ECO:0000313" key="2">
    <source>
        <dbReference type="EMBL" id="RXK42688.1"/>
    </source>
</evidence>
<organism evidence="2 3">
    <name type="scientific">Tremella mesenterica</name>
    <name type="common">Jelly fungus</name>
    <dbReference type="NCBI Taxonomy" id="5217"/>
    <lineage>
        <taxon>Eukaryota</taxon>
        <taxon>Fungi</taxon>
        <taxon>Dikarya</taxon>
        <taxon>Basidiomycota</taxon>
        <taxon>Agaricomycotina</taxon>
        <taxon>Tremellomycetes</taxon>
        <taxon>Tremellales</taxon>
        <taxon>Tremellaceae</taxon>
        <taxon>Tremella</taxon>
    </lineage>
</organism>
<feature type="compositionally biased region" description="Basic residues" evidence="1">
    <location>
        <begin position="39"/>
        <end position="53"/>
    </location>
</feature>
<sequence>MSDVTTNPTKEQQIPQADIPLTVPSSPPNSLQPSNPPKVKSKKSRKPKPRRRVAASDESEGDQASDTDDNDTDDDASLTSDDEGQEGDKHVSPASSASPQKTTETLSKPIFADAKSTTPLGWTDSTDQPTEVVSFGDLNKIANVAKMENGNGKEKKERTKQDEERIAARKAKQKEKSKAKRDMKKKERQAAKLASKGDSHVTATTQAHTNGSKNDQHSVDSLITPTSALTIDSSITAIQRPTSNLSATPAGQSRHGRSINREVHLQDSASKSRGGGFWTHDQGLPSESGAVGEMNGFRQSNEYGRGRFLPRGGMRGGFRGRVRGMANMFRPGENRAHQRYPQAELQPQVSSGGGLRMDELERELEQRERQRAETKAKAESEAKTEIPEQPVEEKHDVPKSQPPVLRSEKKWGHEGFEAQLASEVQVPFNPFLRGRGRGRNQRGFPHLAGFGPHRPFQPVARNMIPAQNHTEPSPLSKTDSLVTSFPAVDKFAEANSTAPTAEKLLASSGVTIRLPGSTASTTVSIPTAPSSNSNQISQSRALTALPSTTSVAPSPHVPSVQPVPSITSAPSAPPSSTLSQTSRLPPISQLPPSFVPGQPYQGSTHPSPQPYLTANNTGSLSSGAFSQQHTGPFPPAEYYSPTPPLISHPHVNPYAQRNEEIYYAQEFQPRSSFSAPVPVPSPPMFFPQQYDTRSPSPYTPMPMNMQMQQGIIPNNLTSEYFVPAQKGQKISIRRPVDKDKVETQYARVNSINTNVQYPSTHYNPYAAGQNGMNGNGVNGMNGGGMYYQGGEYQVSAYGYEQYDY</sequence>
<protein>
    <recommendedName>
        <fullName evidence="4">Btz domain-containing protein</fullName>
    </recommendedName>
</protein>
<dbReference type="CDD" id="cd22249">
    <property type="entry name" value="UDM1_RNF168_RNF169-like"/>
    <property type="match status" value="1"/>
</dbReference>
<feature type="compositionally biased region" description="Polar residues" evidence="1">
    <location>
        <begin position="115"/>
        <end position="131"/>
    </location>
</feature>
<feature type="compositionally biased region" description="Polar residues" evidence="1">
    <location>
        <begin position="240"/>
        <end position="251"/>
    </location>
</feature>
<feature type="compositionally biased region" description="Basic and acidic residues" evidence="1">
    <location>
        <begin position="184"/>
        <end position="199"/>
    </location>
</feature>
<dbReference type="InParanoid" id="A0A4Q1BWY9"/>
<feature type="compositionally biased region" description="Basic and acidic residues" evidence="1">
    <location>
        <begin position="356"/>
        <end position="398"/>
    </location>
</feature>
<feature type="region of interest" description="Disordered" evidence="1">
    <location>
        <begin position="1"/>
        <end position="219"/>
    </location>
</feature>
<feature type="compositionally biased region" description="Polar residues" evidence="1">
    <location>
        <begin position="517"/>
        <end position="541"/>
    </location>
</feature>
<evidence type="ECO:0000313" key="3">
    <source>
        <dbReference type="Proteomes" id="UP000289152"/>
    </source>
</evidence>
<dbReference type="STRING" id="5217.A0A4Q1BWY9"/>
<evidence type="ECO:0008006" key="4">
    <source>
        <dbReference type="Google" id="ProtNLM"/>
    </source>
</evidence>
<feature type="compositionally biased region" description="Polar residues" evidence="1">
    <location>
        <begin position="93"/>
        <end position="106"/>
    </location>
</feature>
<feature type="compositionally biased region" description="Polar residues" evidence="1">
    <location>
        <begin position="201"/>
        <end position="219"/>
    </location>
</feature>
<dbReference type="AlphaFoldDB" id="A0A4Q1BWY9"/>
<name>A0A4Q1BWY9_TREME</name>
<feature type="compositionally biased region" description="Polar residues" evidence="1">
    <location>
        <begin position="600"/>
        <end position="630"/>
    </location>
</feature>
<feature type="region of interest" description="Disordered" evidence="1">
    <location>
        <begin position="333"/>
        <end position="403"/>
    </location>
</feature>
<dbReference type="EMBL" id="SDIL01000001">
    <property type="protein sequence ID" value="RXK42688.1"/>
    <property type="molecule type" value="Genomic_DNA"/>
</dbReference>
<accession>A0A4Q1BWY9</accession>
<reference evidence="2 3" key="1">
    <citation type="submission" date="2016-06" db="EMBL/GenBank/DDBJ databases">
        <title>Evolution of pathogenesis and genome organization in the Tremellales.</title>
        <authorList>
            <person name="Cuomo C."/>
            <person name="Litvintseva A."/>
            <person name="Heitman J."/>
            <person name="Chen Y."/>
            <person name="Sun S."/>
            <person name="Springer D."/>
            <person name="Dromer F."/>
            <person name="Young S."/>
            <person name="Zeng Q."/>
            <person name="Chapman S."/>
            <person name="Gujja S."/>
            <person name="Saif S."/>
            <person name="Birren B."/>
        </authorList>
    </citation>
    <scope>NUCLEOTIDE SEQUENCE [LARGE SCALE GENOMIC DNA]</scope>
    <source>
        <strain evidence="2 3">ATCC 28783</strain>
    </source>
</reference>
<keyword evidence="3" id="KW-1185">Reference proteome</keyword>
<feature type="compositionally biased region" description="Basic and acidic residues" evidence="1">
    <location>
        <begin position="151"/>
        <end position="167"/>
    </location>
</feature>
<feature type="region of interest" description="Disordered" evidence="1">
    <location>
        <begin position="240"/>
        <end position="309"/>
    </location>
</feature>
<feature type="compositionally biased region" description="Acidic residues" evidence="1">
    <location>
        <begin position="57"/>
        <end position="85"/>
    </location>
</feature>
<feature type="region of interest" description="Disordered" evidence="1">
    <location>
        <begin position="516"/>
        <end position="651"/>
    </location>
</feature>
<dbReference type="VEuPathDB" id="FungiDB:TREMEDRAFT_59147"/>
<dbReference type="Proteomes" id="UP000289152">
    <property type="component" value="Unassembled WGS sequence"/>
</dbReference>
<evidence type="ECO:0000256" key="1">
    <source>
        <dbReference type="SAM" id="MobiDB-lite"/>
    </source>
</evidence>
<feature type="compositionally biased region" description="Polar residues" evidence="1">
    <location>
        <begin position="1"/>
        <end position="15"/>
    </location>
</feature>
<gene>
    <name evidence="2" type="ORF">M231_00244</name>
</gene>